<keyword evidence="3" id="KW-1185">Reference proteome</keyword>
<reference evidence="2" key="1">
    <citation type="submission" date="2018-02" db="EMBL/GenBank/DDBJ databases">
        <authorList>
            <person name="Vasarhelyi B.M."/>
            <person name="Deshmukh S."/>
            <person name="Balint B."/>
            <person name="Kukolya J."/>
        </authorList>
    </citation>
    <scope>NUCLEOTIDE SEQUENCE</scope>
    <source>
        <strain evidence="2">KB22</strain>
    </source>
</reference>
<dbReference type="InterPro" id="IPR046748">
    <property type="entry name" value="HipA_2"/>
</dbReference>
<dbReference type="Proteomes" id="UP000616201">
    <property type="component" value="Unassembled WGS sequence"/>
</dbReference>
<evidence type="ECO:0000313" key="2">
    <source>
        <dbReference type="EMBL" id="MBE8712851.1"/>
    </source>
</evidence>
<feature type="domain" description="HipA-like kinase" evidence="1">
    <location>
        <begin position="14"/>
        <end position="236"/>
    </location>
</feature>
<protein>
    <submittedName>
        <fullName evidence="2">Aminotransferase class I and II</fullName>
    </submittedName>
</protein>
<organism evidence="2 3">
    <name type="scientific">Sphingobacterium hungaricum</name>
    <dbReference type="NCBI Taxonomy" id="2082723"/>
    <lineage>
        <taxon>Bacteria</taxon>
        <taxon>Pseudomonadati</taxon>
        <taxon>Bacteroidota</taxon>
        <taxon>Sphingobacteriia</taxon>
        <taxon>Sphingobacteriales</taxon>
        <taxon>Sphingobacteriaceae</taxon>
        <taxon>Sphingobacterium</taxon>
    </lineage>
</organism>
<accession>A0A928UWL6</accession>
<keyword evidence="2" id="KW-0808">Transferase</keyword>
<dbReference type="AlphaFoldDB" id="A0A928UWL6"/>
<dbReference type="Pfam" id="PF20613">
    <property type="entry name" value="HipA_2"/>
    <property type="match status" value="1"/>
</dbReference>
<dbReference type="EMBL" id="PRDK01000003">
    <property type="protein sequence ID" value="MBE8712851.1"/>
    <property type="molecule type" value="Genomic_DNA"/>
</dbReference>
<evidence type="ECO:0000313" key="3">
    <source>
        <dbReference type="Proteomes" id="UP000616201"/>
    </source>
</evidence>
<comment type="caution">
    <text evidence="2">The sequence shown here is derived from an EMBL/GenBank/DDBJ whole genome shotgun (WGS) entry which is preliminary data.</text>
</comment>
<evidence type="ECO:0000259" key="1">
    <source>
        <dbReference type="Pfam" id="PF20613"/>
    </source>
</evidence>
<keyword evidence="2" id="KW-0032">Aminotransferase</keyword>
<sequence length="265" mass="30429">MEIFKPEIRTVSITRYIQPFREGGSLPALVDADDGFSYVIKFRGAGQGKKALVAELIGGELARIVKLRMPELVFAELDESFARTEPDEEIQDLLKFSVGQNLGVHFLNGAVTFDANVDKISSEEASKIVWLDALLMNVDRTVKNTNMLIWHKELWLIDHGASLYFHHSWDNWEEQALKPFVQIKDHVLLPFADAVQEVNDEYAPLFSDENLINILNSIPDEWLQEEGRDISAQEARLVYLEFLKRRIANSSLFIKQIENERKNRL</sequence>
<proteinExistence type="predicted"/>
<dbReference type="RefSeq" id="WP_196935873.1">
    <property type="nucleotide sequence ID" value="NZ_MU158698.1"/>
</dbReference>
<gene>
    <name evidence="2" type="ORF">C4F49_04060</name>
</gene>
<name>A0A928UWL6_9SPHI</name>
<dbReference type="GO" id="GO:0008483">
    <property type="term" value="F:transaminase activity"/>
    <property type="evidence" value="ECO:0007669"/>
    <property type="project" value="UniProtKB-KW"/>
</dbReference>